<evidence type="ECO:0000256" key="4">
    <source>
        <dbReference type="ARBA" id="ARBA00022679"/>
    </source>
</evidence>
<evidence type="ECO:0000256" key="1">
    <source>
        <dbReference type="ARBA" id="ARBA00000900"/>
    </source>
</evidence>
<gene>
    <name evidence="7" type="ORF">SELMODRAFT_405983</name>
</gene>
<accession>D8R0A3</accession>
<evidence type="ECO:0000256" key="2">
    <source>
        <dbReference type="ARBA" id="ARBA00004906"/>
    </source>
</evidence>
<dbReference type="GO" id="GO:0016567">
    <property type="term" value="P:protein ubiquitination"/>
    <property type="evidence" value="ECO:0007669"/>
    <property type="project" value="UniProtKB-UniPathway"/>
</dbReference>
<keyword evidence="6" id="KW-1133">Transmembrane helix</keyword>
<dbReference type="Gramene" id="EFJ34941">
    <property type="protein sequence ID" value="EFJ34941"/>
    <property type="gene ID" value="SELMODRAFT_405983"/>
</dbReference>
<dbReference type="PANTHER" id="PTHR12313">
    <property type="entry name" value="E3 UBIQUITIN-PROTEIN LIGASE RNF5-RELATED"/>
    <property type="match status" value="1"/>
</dbReference>
<sequence>MGLLLWNKLVATVASGIAAGAVYVTAKLTFSLFVWGLYAGAAFLSAKLLFGRLSGGGGSRPPFCSSNPIFLQDHHPHYYRGRDGLPHFAAMDSLDLNLHLAPPPAAVHPAATPPYPLWQPSRSELMGHGMFNFQPLPTPQPIWTRFFLEYPPSPSPPSPGEIDFSNPYHYHDYHHEHHSPFWGMDFSDVDSGQELDLDLSPLLHDHFLREEDDELEAALLEGEEQHPQEDGDRDHEHDWWGARSSSAATTTRLNSSGRATPAAAVAAWLHVHSHNDECPVCKGAVSDADVIPIYGRGGDGGASVERSCPSANIFAQHIPARPRARRADSVRLRQPGTDVALAEMLRWRRFMRMWHQHTSRLMLERRGAIDGGGRPAMAPASMIDQLHHQWPYNVASTELERRM</sequence>
<keyword evidence="4" id="KW-0808">Transferase</keyword>
<dbReference type="InParanoid" id="D8R0A3"/>
<keyword evidence="8" id="KW-1185">Reference proteome</keyword>
<dbReference type="GO" id="GO:0044390">
    <property type="term" value="F:ubiquitin-like protein conjugating enzyme binding"/>
    <property type="evidence" value="ECO:0000318"/>
    <property type="project" value="GO_Central"/>
</dbReference>
<proteinExistence type="predicted"/>
<dbReference type="GO" id="GO:0036503">
    <property type="term" value="P:ERAD pathway"/>
    <property type="evidence" value="ECO:0000318"/>
    <property type="project" value="GO_Central"/>
</dbReference>
<protein>
    <recommendedName>
        <fullName evidence="3">RING-type E3 ubiquitin transferase</fullName>
        <ecNumber evidence="3">2.3.2.27</ecNumber>
    </recommendedName>
</protein>
<reference evidence="7 8" key="1">
    <citation type="journal article" date="2011" name="Science">
        <title>The Selaginella genome identifies genetic changes associated with the evolution of vascular plants.</title>
        <authorList>
            <person name="Banks J.A."/>
            <person name="Nishiyama T."/>
            <person name="Hasebe M."/>
            <person name="Bowman J.L."/>
            <person name="Gribskov M."/>
            <person name="dePamphilis C."/>
            <person name="Albert V.A."/>
            <person name="Aono N."/>
            <person name="Aoyama T."/>
            <person name="Ambrose B.A."/>
            <person name="Ashton N.W."/>
            <person name="Axtell M.J."/>
            <person name="Barker E."/>
            <person name="Barker M.S."/>
            <person name="Bennetzen J.L."/>
            <person name="Bonawitz N.D."/>
            <person name="Chapple C."/>
            <person name="Cheng C."/>
            <person name="Correa L.G."/>
            <person name="Dacre M."/>
            <person name="DeBarry J."/>
            <person name="Dreyer I."/>
            <person name="Elias M."/>
            <person name="Engstrom E.M."/>
            <person name="Estelle M."/>
            <person name="Feng L."/>
            <person name="Finet C."/>
            <person name="Floyd S.K."/>
            <person name="Frommer W.B."/>
            <person name="Fujita T."/>
            <person name="Gramzow L."/>
            <person name="Gutensohn M."/>
            <person name="Harholt J."/>
            <person name="Hattori M."/>
            <person name="Heyl A."/>
            <person name="Hirai T."/>
            <person name="Hiwatashi Y."/>
            <person name="Ishikawa M."/>
            <person name="Iwata M."/>
            <person name="Karol K.G."/>
            <person name="Koehler B."/>
            <person name="Kolukisaoglu U."/>
            <person name="Kubo M."/>
            <person name="Kurata T."/>
            <person name="Lalonde S."/>
            <person name="Li K."/>
            <person name="Li Y."/>
            <person name="Litt A."/>
            <person name="Lyons E."/>
            <person name="Manning G."/>
            <person name="Maruyama T."/>
            <person name="Michael T.P."/>
            <person name="Mikami K."/>
            <person name="Miyazaki S."/>
            <person name="Morinaga S."/>
            <person name="Murata T."/>
            <person name="Mueller-Roeber B."/>
            <person name="Nelson D.R."/>
            <person name="Obara M."/>
            <person name="Oguri Y."/>
            <person name="Olmstead R.G."/>
            <person name="Onodera N."/>
            <person name="Petersen B.L."/>
            <person name="Pils B."/>
            <person name="Prigge M."/>
            <person name="Rensing S.A."/>
            <person name="Riano-Pachon D.M."/>
            <person name="Roberts A.W."/>
            <person name="Sato Y."/>
            <person name="Scheller H.V."/>
            <person name="Schulz B."/>
            <person name="Schulz C."/>
            <person name="Shakirov E.V."/>
            <person name="Shibagaki N."/>
            <person name="Shinohara N."/>
            <person name="Shippen D.E."/>
            <person name="Soerensen I."/>
            <person name="Sotooka R."/>
            <person name="Sugimoto N."/>
            <person name="Sugita M."/>
            <person name="Sumikawa N."/>
            <person name="Tanurdzic M."/>
            <person name="Theissen G."/>
            <person name="Ulvskov P."/>
            <person name="Wakazuki S."/>
            <person name="Weng J.K."/>
            <person name="Willats W.W."/>
            <person name="Wipf D."/>
            <person name="Wolf P.G."/>
            <person name="Yang L."/>
            <person name="Zimmer A.D."/>
            <person name="Zhu Q."/>
            <person name="Mitros T."/>
            <person name="Hellsten U."/>
            <person name="Loque D."/>
            <person name="Otillar R."/>
            <person name="Salamov A."/>
            <person name="Schmutz J."/>
            <person name="Shapiro H."/>
            <person name="Lindquist E."/>
            <person name="Lucas S."/>
            <person name="Rokhsar D."/>
            <person name="Grigoriev I.V."/>
        </authorList>
    </citation>
    <scope>NUCLEOTIDE SEQUENCE [LARGE SCALE GENOMIC DNA]</scope>
</reference>
<dbReference type="HOGENOM" id="CLU_684070_0_0_1"/>
<comment type="pathway">
    <text evidence="2">Protein modification; protein ubiquitination.</text>
</comment>
<dbReference type="GO" id="GO:0005783">
    <property type="term" value="C:endoplasmic reticulum"/>
    <property type="evidence" value="ECO:0007669"/>
    <property type="project" value="InterPro"/>
</dbReference>
<dbReference type="GO" id="GO:0006511">
    <property type="term" value="P:ubiquitin-dependent protein catabolic process"/>
    <property type="evidence" value="ECO:0000318"/>
    <property type="project" value="GO_Central"/>
</dbReference>
<feature type="transmembrane region" description="Helical" evidence="6">
    <location>
        <begin position="9"/>
        <end position="26"/>
    </location>
</feature>
<dbReference type="EMBL" id="GL377569">
    <property type="protein sequence ID" value="EFJ34941.1"/>
    <property type="molecule type" value="Genomic_DNA"/>
</dbReference>
<evidence type="ECO:0000256" key="6">
    <source>
        <dbReference type="SAM" id="Phobius"/>
    </source>
</evidence>
<evidence type="ECO:0000256" key="3">
    <source>
        <dbReference type="ARBA" id="ARBA00012483"/>
    </source>
</evidence>
<keyword evidence="6" id="KW-0472">Membrane</keyword>
<evidence type="ECO:0000313" key="8">
    <source>
        <dbReference type="Proteomes" id="UP000001514"/>
    </source>
</evidence>
<dbReference type="GO" id="GO:0061630">
    <property type="term" value="F:ubiquitin protein ligase activity"/>
    <property type="evidence" value="ECO:0000318"/>
    <property type="project" value="GO_Central"/>
</dbReference>
<keyword evidence="6" id="KW-0812">Transmembrane</keyword>
<evidence type="ECO:0000313" key="7">
    <source>
        <dbReference type="EMBL" id="EFJ34941.1"/>
    </source>
</evidence>
<dbReference type="STRING" id="88036.D8R0A3"/>
<dbReference type="Proteomes" id="UP000001514">
    <property type="component" value="Unassembled WGS sequence"/>
</dbReference>
<evidence type="ECO:0000256" key="5">
    <source>
        <dbReference type="ARBA" id="ARBA00022786"/>
    </source>
</evidence>
<dbReference type="KEGG" id="smo:SELMODRAFT_405983"/>
<dbReference type="AlphaFoldDB" id="D8R0A3"/>
<dbReference type="InterPro" id="IPR045103">
    <property type="entry name" value="RNF5/RNF185-like"/>
</dbReference>
<keyword evidence="5" id="KW-0833">Ubl conjugation pathway</keyword>
<name>D8R0A3_SELML</name>
<dbReference type="UniPathway" id="UPA00143"/>
<organism evidence="8">
    <name type="scientific">Selaginella moellendorffii</name>
    <name type="common">Spikemoss</name>
    <dbReference type="NCBI Taxonomy" id="88036"/>
    <lineage>
        <taxon>Eukaryota</taxon>
        <taxon>Viridiplantae</taxon>
        <taxon>Streptophyta</taxon>
        <taxon>Embryophyta</taxon>
        <taxon>Tracheophyta</taxon>
        <taxon>Lycopodiopsida</taxon>
        <taxon>Selaginellales</taxon>
        <taxon>Selaginellaceae</taxon>
        <taxon>Selaginella</taxon>
    </lineage>
</organism>
<dbReference type="EC" id="2.3.2.27" evidence="3"/>
<comment type="catalytic activity">
    <reaction evidence="1">
        <text>S-ubiquitinyl-[E2 ubiquitin-conjugating enzyme]-L-cysteine + [acceptor protein]-L-lysine = [E2 ubiquitin-conjugating enzyme]-L-cysteine + N(6)-ubiquitinyl-[acceptor protein]-L-lysine.</text>
        <dbReference type="EC" id="2.3.2.27"/>
    </reaction>
</comment>